<reference evidence="3" key="1">
    <citation type="submission" date="2017-05" db="EMBL/GenBank/DDBJ databases">
        <authorList>
            <person name="Kirkegaard R."/>
            <person name="Mcilroy J S."/>
        </authorList>
    </citation>
    <scope>NUCLEOTIDE SEQUENCE [LARGE SCALE GENOMIC DNA]</scope>
</reference>
<gene>
    <name evidence="2" type="ORF">CFX1CAM_1869</name>
</gene>
<protein>
    <submittedName>
        <fullName evidence="2">Putative GCN5-related N-acetyltransferase</fullName>
    </submittedName>
</protein>
<dbReference type="OrthoDB" id="9799092at2"/>
<dbReference type="Pfam" id="PF00583">
    <property type="entry name" value="Acetyltransf_1"/>
    <property type="match status" value="1"/>
</dbReference>
<accession>A0A1Y6K5M6</accession>
<dbReference type="AlphaFoldDB" id="A0A1Y6K5M6"/>
<dbReference type="GO" id="GO:0016747">
    <property type="term" value="F:acyltransferase activity, transferring groups other than amino-acyl groups"/>
    <property type="evidence" value="ECO:0007669"/>
    <property type="project" value="InterPro"/>
</dbReference>
<dbReference type="Proteomes" id="UP000195514">
    <property type="component" value="Chromosome I"/>
</dbReference>
<keyword evidence="2" id="KW-0808">Transferase</keyword>
<feature type="domain" description="N-acetyltransferase" evidence="1">
    <location>
        <begin position="185"/>
        <end position="335"/>
    </location>
</feature>
<dbReference type="KEGG" id="abat:CFX1CAM_1869"/>
<evidence type="ECO:0000259" key="1">
    <source>
        <dbReference type="PROSITE" id="PS51186"/>
    </source>
</evidence>
<dbReference type="CDD" id="cd04301">
    <property type="entry name" value="NAT_SF"/>
    <property type="match status" value="2"/>
</dbReference>
<dbReference type="EMBL" id="LT859958">
    <property type="protein sequence ID" value="SMX54934.1"/>
    <property type="molecule type" value="Genomic_DNA"/>
</dbReference>
<dbReference type="RefSeq" id="WP_087862736.1">
    <property type="nucleotide sequence ID" value="NZ_LT859958.1"/>
</dbReference>
<evidence type="ECO:0000313" key="2">
    <source>
        <dbReference type="EMBL" id="SMX54934.1"/>
    </source>
</evidence>
<dbReference type="InterPro" id="IPR000182">
    <property type="entry name" value="GNAT_dom"/>
</dbReference>
<dbReference type="Gene3D" id="3.40.630.30">
    <property type="match status" value="1"/>
</dbReference>
<proteinExistence type="predicted"/>
<sequence>MMKKLEILIASPPKIDGLRFRKFAGESDFPAMLHIIEAGAIADQEKIRDTLDDLKHAYTHLRNCDPYQDMIIAEINGEPIAYSRVEWWQEEDPQVRVYGYFINLLPEWRSQGIETAVIGWSEARLRDIAAEHPREMPKYFQIGSSESKVWLNEIVESLGFVAERYFVEMSRTLEDIPAAELPAGIEVRPVIKGQERKIWDASCEAFRGHWGIVQPEDHHYQEYASSKYFQPDLWQVAWHGDEVVASVLNYIDHDYNQKNHCLRGWTEDISTQRKWRKRGIATALILRSLHMHKALGMTEVALGVDTKGLSGALDLYLNLGYHIDKTYIWYRKPLA</sequence>
<dbReference type="PROSITE" id="PS51186">
    <property type="entry name" value="GNAT"/>
    <property type="match status" value="2"/>
</dbReference>
<organism evidence="2 3">
    <name type="scientific">Candidatus Brevifilum fermentans</name>
    <dbReference type="NCBI Taxonomy" id="1986204"/>
    <lineage>
        <taxon>Bacteria</taxon>
        <taxon>Bacillati</taxon>
        <taxon>Chloroflexota</taxon>
        <taxon>Anaerolineae</taxon>
        <taxon>Anaerolineales</taxon>
        <taxon>Anaerolineaceae</taxon>
        <taxon>Candidatus Brevifilum</taxon>
    </lineage>
</organism>
<name>A0A1Y6K5M6_9CHLR</name>
<evidence type="ECO:0000313" key="3">
    <source>
        <dbReference type="Proteomes" id="UP000195514"/>
    </source>
</evidence>
<keyword evidence="3" id="KW-1185">Reference proteome</keyword>
<dbReference type="InterPro" id="IPR016181">
    <property type="entry name" value="Acyl_CoA_acyltransferase"/>
</dbReference>
<feature type="domain" description="N-acetyltransferase" evidence="1">
    <location>
        <begin position="18"/>
        <end position="174"/>
    </location>
</feature>
<dbReference type="SUPFAM" id="SSF55729">
    <property type="entry name" value="Acyl-CoA N-acyltransferases (Nat)"/>
    <property type="match status" value="2"/>
</dbReference>